<evidence type="ECO:0000313" key="1">
    <source>
        <dbReference type="EMBL" id="MWV28288.1"/>
    </source>
</evidence>
<name>A0A844XFD9_9SPHN</name>
<organism evidence="1 2">
    <name type="scientific">Aurantiacibacter rhizosphaerae</name>
    <dbReference type="NCBI Taxonomy" id="2691582"/>
    <lineage>
        <taxon>Bacteria</taxon>
        <taxon>Pseudomonadati</taxon>
        <taxon>Pseudomonadota</taxon>
        <taxon>Alphaproteobacteria</taxon>
        <taxon>Sphingomonadales</taxon>
        <taxon>Erythrobacteraceae</taxon>
        <taxon>Aurantiacibacter</taxon>
    </lineage>
</organism>
<dbReference type="AlphaFoldDB" id="A0A844XFD9"/>
<dbReference type="Proteomes" id="UP000461409">
    <property type="component" value="Unassembled WGS sequence"/>
</dbReference>
<evidence type="ECO:0000313" key="2">
    <source>
        <dbReference type="Proteomes" id="UP000461409"/>
    </source>
</evidence>
<reference evidence="1 2" key="1">
    <citation type="submission" date="2019-12" db="EMBL/GenBank/DDBJ databases">
        <authorList>
            <person name="Lee S.D."/>
        </authorList>
    </citation>
    <scope>NUCLEOTIDE SEQUENCE [LARGE SCALE GENOMIC DNA]</scope>
    <source>
        <strain evidence="1 2">GH3-10</strain>
    </source>
</reference>
<protein>
    <submittedName>
        <fullName evidence="1">Uncharacterized protein</fullName>
    </submittedName>
</protein>
<comment type="caution">
    <text evidence="1">The sequence shown here is derived from an EMBL/GenBank/DDBJ whole genome shotgun (WGS) entry which is preliminary data.</text>
</comment>
<accession>A0A844XFD9</accession>
<dbReference type="RefSeq" id="WP_160485899.1">
    <property type="nucleotide sequence ID" value="NZ_WUBR01000002.1"/>
</dbReference>
<sequence>MKHGALRAFVHNVAASLGDGVSFLTNFYELDFFGDAARSRDNRLTVDFLTGRITEGRPRTSTLLAARRSADALRRLVQQ</sequence>
<proteinExistence type="predicted"/>
<gene>
    <name evidence="1" type="ORF">GRF63_10260</name>
</gene>
<dbReference type="EMBL" id="WUBR01000002">
    <property type="protein sequence ID" value="MWV28288.1"/>
    <property type="molecule type" value="Genomic_DNA"/>
</dbReference>
<reference evidence="1 2" key="2">
    <citation type="submission" date="2020-02" db="EMBL/GenBank/DDBJ databases">
        <title>Erythrobacter dongmakensis sp. nov., isolated from a tidal mudflat.</title>
        <authorList>
            <person name="Kim I.S."/>
        </authorList>
    </citation>
    <scope>NUCLEOTIDE SEQUENCE [LARGE SCALE GENOMIC DNA]</scope>
    <source>
        <strain evidence="1 2">GH3-10</strain>
    </source>
</reference>
<keyword evidence="2" id="KW-1185">Reference proteome</keyword>